<proteinExistence type="predicted"/>
<organism evidence="1 2">
    <name type="scientific">Actinomyces massiliensis F0489</name>
    <dbReference type="NCBI Taxonomy" id="1125718"/>
    <lineage>
        <taxon>Bacteria</taxon>
        <taxon>Bacillati</taxon>
        <taxon>Actinomycetota</taxon>
        <taxon>Actinomycetes</taxon>
        <taxon>Actinomycetales</taxon>
        <taxon>Actinomycetaceae</taxon>
        <taxon>Actinomyces</taxon>
    </lineage>
</organism>
<sequence length="534" mass="58085">MSMNNGSGSSLEARGAEATLLEVEPGVAVLLGDHVPAGLEVEPFGLGRRGDREVVHALSNAVGAANLAAQGIGGLASVQGLVRLAPETIRNLGTMQTVAKDGYYLGTLTRGGKFAASVRWAPATGAQMGTIVASLGPALALLTIGAQLTATSSKVDENIELTRDVLRALREDHWNRLGGLYDTIAGAVDEAREVGTVTSRTLDRVKSLEDSLHKERRAFAGYLDKHLQSLDAGYADRCDYLRDKAEEIVADVQGFVMAETAYYRYQTLRAAEIAADDHRSAGDDELMRHLARQIPAERRRSMELIAGVLEQLDAHCHLAAESSGRTWSLRDFRSRRSSGVDRAVSAMIEYVDRLRGTVYEEPLVLSPGIKVVKDDASNRALGILRWALPREEPLLALAEVSQWRLTGAASYLGVTPTRFFLTSRSALTGDGSIERSVSLSDLRYVRLRMEKKEATLDIITREENITVSFDDWAVDNAHAEGGRRVADLLMASVNLPEKERRTAPELQGITSRGQMVVMEPSTVGHGVEYPVTTH</sequence>
<accession>J0NDS8</accession>
<gene>
    <name evidence="1" type="ORF">HMPREF1318_2195</name>
</gene>
<dbReference type="OrthoDB" id="3257812at2"/>
<dbReference type="eggNOG" id="ENOG50348B8">
    <property type="taxonomic scope" value="Bacteria"/>
</dbReference>
<dbReference type="RefSeq" id="WP_008732001.1">
    <property type="nucleotide sequence ID" value="NZ_AKFT01000135.1"/>
</dbReference>
<comment type="caution">
    <text evidence="1">The sequence shown here is derived from an EMBL/GenBank/DDBJ whole genome shotgun (WGS) entry which is preliminary data.</text>
</comment>
<dbReference type="EMBL" id="AKFT01000135">
    <property type="protein sequence ID" value="EJF42802.1"/>
    <property type="molecule type" value="Genomic_DNA"/>
</dbReference>
<evidence type="ECO:0000313" key="1">
    <source>
        <dbReference type="EMBL" id="EJF42802.1"/>
    </source>
</evidence>
<protein>
    <submittedName>
        <fullName evidence="1">Uncharacterized protein</fullName>
    </submittedName>
</protein>
<keyword evidence="2" id="KW-1185">Reference proteome</keyword>
<dbReference type="AlphaFoldDB" id="J0NDS8"/>
<evidence type="ECO:0000313" key="2">
    <source>
        <dbReference type="Proteomes" id="UP000002941"/>
    </source>
</evidence>
<reference evidence="1 2" key="1">
    <citation type="submission" date="2012-05" db="EMBL/GenBank/DDBJ databases">
        <authorList>
            <person name="Harkins D.M."/>
            <person name="Madupu R."/>
            <person name="Durkin A.S."/>
            <person name="Torralba M."/>
            <person name="Methe B."/>
            <person name="Sutton G.G."/>
            <person name="Nelson K.E."/>
        </authorList>
    </citation>
    <scope>NUCLEOTIDE SEQUENCE [LARGE SCALE GENOMIC DNA]</scope>
    <source>
        <strain evidence="1 2">F0489</strain>
    </source>
</reference>
<name>J0NDS8_9ACTO</name>
<dbReference type="Proteomes" id="UP000002941">
    <property type="component" value="Unassembled WGS sequence"/>
</dbReference>
<dbReference type="PATRIC" id="fig|1125718.3.peg.1750"/>